<dbReference type="InterPro" id="IPR036322">
    <property type="entry name" value="WD40_repeat_dom_sf"/>
</dbReference>
<dbReference type="InterPro" id="IPR001680">
    <property type="entry name" value="WD40_rpt"/>
</dbReference>
<evidence type="ECO:0000259" key="8">
    <source>
        <dbReference type="Pfam" id="PF08232"/>
    </source>
</evidence>
<feature type="repeat" description="WD" evidence="6">
    <location>
        <begin position="749"/>
        <end position="790"/>
    </location>
</feature>
<feature type="compositionally biased region" description="Polar residues" evidence="7">
    <location>
        <begin position="261"/>
        <end position="281"/>
    </location>
</feature>
<dbReference type="EMBL" id="ML995483">
    <property type="protein sequence ID" value="KAF2142720.1"/>
    <property type="molecule type" value="Genomic_DNA"/>
</dbReference>
<dbReference type="PROSITE" id="PS50294">
    <property type="entry name" value="WD_REPEATS_REGION"/>
    <property type="match status" value="1"/>
</dbReference>
<keyword evidence="3" id="KW-0677">Repeat</keyword>
<reference evidence="9" key="1">
    <citation type="journal article" date="2020" name="Stud. Mycol.">
        <title>101 Dothideomycetes genomes: a test case for predicting lifestyles and emergence of pathogens.</title>
        <authorList>
            <person name="Haridas S."/>
            <person name="Albert R."/>
            <person name="Binder M."/>
            <person name="Bloem J."/>
            <person name="Labutti K."/>
            <person name="Salamov A."/>
            <person name="Andreopoulos B."/>
            <person name="Baker S."/>
            <person name="Barry K."/>
            <person name="Bills G."/>
            <person name="Bluhm B."/>
            <person name="Cannon C."/>
            <person name="Castanera R."/>
            <person name="Culley D."/>
            <person name="Daum C."/>
            <person name="Ezra D."/>
            <person name="Gonzalez J."/>
            <person name="Henrissat B."/>
            <person name="Kuo A."/>
            <person name="Liang C."/>
            <person name="Lipzen A."/>
            <person name="Lutzoni F."/>
            <person name="Magnuson J."/>
            <person name="Mondo S."/>
            <person name="Nolan M."/>
            <person name="Ohm R."/>
            <person name="Pangilinan J."/>
            <person name="Park H.-J."/>
            <person name="Ramirez L."/>
            <person name="Alfaro M."/>
            <person name="Sun H."/>
            <person name="Tritt A."/>
            <person name="Yoshinaga Y."/>
            <person name="Zwiers L.-H."/>
            <person name="Turgeon B."/>
            <person name="Goodwin S."/>
            <person name="Spatafora J."/>
            <person name="Crous P."/>
            <person name="Grigoriev I."/>
        </authorList>
    </citation>
    <scope>NUCLEOTIDE SEQUENCE</scope>
    <source>
        <strain evidence="9">CBS 121167</strain>
    </source>
</reference>
<dbReference type="InterPro" id="IPR051488">
    <property type="entry name" value="WD_repeat_striatin"/>
</dbReference>
<feature type="region of interest" description="Disordered" evidence="7">
    <location>
        <begin position="580"/>
        <end position="615"/>
    </location>
</feature>
<dbReference type="InterPro" id="IPR013258">
    <property type="entry name" value="Striatin_N"/>
</dbReference>
<dbReference type="Gene3D" id="2.130.10.10">
    <property type="entry name" value="YVTN repeat-like/Quinoprotein amine dehydrogenase"/>
    <property type="match status" value="2"/>
</dbReference>
<feature type="repeat" description="WD" evidence="6">
    <location>
        <begin position="558"/>
        <end position="585"/>
    </location>
</feature>
<dbReference type="PANTHER" id="PTHR15653:SF0">
    <property type="entry name" value="CONNECTOR OF KINASE TO AP-1, ISOFORM E"/>
    <property type="match status" value="1"/>
</dbReference>
<keyword evidence="4" id="KW-0112">Calmodulin-binding</keyword>
<feature type="region of interest" description="Disordered" evidence="7">
    <location>
        <begin position="695"/>
        <end position="718"/>
    </location>
</feature>
<dbReference type="InterPro" id="IPR015943">
    <property type="entry name" value="WD40/YVTN_repeat-like_dom_sf"/>
</dbReference>
<proteinExistence type="inferred from homology"/>
<dbReference type="CDD" id="cd00200">
    <property type="entry name" value="WD40"/>
    <property type="match status" value="1"/>
</dbReference>
<dbReference type="GeneID" id="54302316"/>
<protein>
    <recommendedName>
        <fullName evidence="8">Striatin N-terminal domain-containing protein</fullName>
    </recommendedName>
</protein>
<feature type="region of interest" description="Disordered" evidence="7">
    <location>
        <begin position="253"/>
        <end position="398"/>
    </location>
</feature>
<dbReference type="PROSITE" id="PS50082">
    <property type="entry name" value="WD_REPEATS_2"/>
    <property type="match status" value="2"/>
</dbReference>
<evidence type="ECO:0000256" key="7">
    <source>
        <dbReference type="SAM" id="MobiDB-lite"/>
    </source>
</evidence>
<feature type="compositionally biased region" description="Basic and acidic residues" evidence="7">
    <location>
        <begin position="140"/>
        <end position="155"/>
    </location>
</feature>
<evidence type="ECO:0000256" key="5">
    <source>
        <dbReference type="ARBA" id="ARBA00023054"/>
    </source>
</evidence>
<feature type="compositionally biased region" description="Basic and acidic residues" evidence="7">
    <location>
        <begin position="104"/>
        <end position="115"/>
    </location>
</feature>
<feature type="compositionally biased region" description="Low complexity" evidence="7">
    <location>
        <begin position="7"/>
        <end position="22"/>
    </location>
</feature>
<feature type="region of interest" description="Disordered" evidence="7">
    <location>
        <begin position="1"/>
        <end position="24"/>
    </location>
</feature>
<dbReference type="Proteomes" id="UP000799438">
    <property type="component" value="Unassembled WGS sequence"/>
</dbReference>
<dbReference type="Pfam" id="PF08232">
    <property type="entry name" value="Striatin"/>
    <property type="match status" value="1"/>
</dbReference>
<accession>A0A6A6BEZ0</accession>
<keyword evidence="2 6" id="KW-0853">WD repeat</keyword>
<gene>
    <name evidence="9" type="ORF">K452DRAFT_326030</name>
</gene>
<organism evidence="9 10">
    <name type="scientific">Aplosporella prunicola CBS 121167</name>
    <dbReference type="NCBI Taxonomy" id="1176127"/>
    <lineage>
        <taxon>Eukaryota</taxon>
        <taxon>Fungi</taxon>
        <taxon>Dikarya</taxon>
        <taxon>Ascomycota</taxon>
        <taxon>Pezizomycotina</taxon>
        <taxon>Dothideomycetes</taxon>
        <taxon>Dothideomycetes incertae sedis</taxon>
        <taxon>Botryosphaeriales</taxon>
        <taxon>Aplosporellaceae</taxon>
        <taxon>Aplosporella</taxon>
    </lineage>
</organism>
<evidence type="ECO:0000256" key="6">
    <source>
        <dbReference type="PROSITE-ProRule" id="PRU00221"/>
    </source>
</evidence>
<evidence type="ECO:0000256" key="1">
    <source>
        <dbReference type="ARBA" id="ARBA00009616"/>
    </source>
</evidence>
<comment type="similarity">
    <text evidence="1">Belongs to the WD repeat striatin family.</text>
</comment>
<dbReference type="GO" id="GO:0005516">
    <property type="term" value="F:calmodulin binding"/>
    <property type="evidence" value="ECO:0007669"/>
    <property type="project" value="UniProtKB-KW"/>
</dbReference>
<evidence type="ECO:0000256" key="3">
    <source>
        <dbReference type="ARBA" id="ARBA00022737"/>
    </source>
</evidence>
<feature type="domain" description="Striatin N-terminal" evidence="8">
    <location>
        <begin position="29"/>
        <end position="176"/>
    </location>
</feature>
<feature type="region of interest" description="Disordered" evidence="7">
    <location>
        <begin position="93"/>
        <end position="155"/>
    </location>
</feature>
<dbReference type="AlphaFoldDB" id="A0A6A6BEZ0"/>
<name>A0A6A6BEZ0_9PEZI</name>
<dbReference type="Pfam" id="PF00400">
    <property type="entry name" value="WD40"/>
    <property type="match status" value="4"/>
</dbReference>
<dbReference type="Gene3D" id="1.20.5.300">
    <property type="match status" value="1"/>
</dbReference>
<evidence type="ECO:0000313" key="10">
    <source>
        <dbReference type="Proteomes" id="UP000799438"/>
    </source>
</evidence>
<dbReference type="OrthoDB" id="727118at2759"/>
<evidence type="ECO:0000313" key="9">
    <source>
        <dbReference type="EMBL" id="KAF2142720.1"/>
    </source>
</evidence>
<dbReference type="PRINTS" id="PR00320">
    <property type="entry name" value="GPROTEINBRPT"/>
</dbReference>
<dbReference type="SUPFAM" id="SSF50978">
    <property type="entry name" value="WD40 repeat-like"/>
    <property type="match status" value="1"/>
</dbReference>
<sequence length="829" mass="88693">MAWQSPNAMGNAGAQGGAENQGPVGTEYTLQGVMRFLQIEWHNHERARNAWDIERAEMKAKIAKQEGEVRSAKKLNEQLEKHIKMLEHALKNERAKAKGGAAADKADQDKSDAKGKGSMSPDSKRKSLNKQHNSFLDVGPESHDPSEAEREAQRDKSRVFLTKCVEEISYLLQPPSHPPPAQAQMQTLANPAFMQQGDAPLPMEELYMQQQRQKQQAAMGIPPQAAMPNHHPPPIPTLGPDMQNLAHHQQMPQQAAFMSREPSSSQILSQAPIPETSQPQYQEPEPSFPAMPEEEVEKVTHSYDTYGRPVTAREGEGAGARTTVIDDPNGWNFEETTPAPEPPPEVPPPRRPDTDAFPSANSIPAKSPPRSGPHSHRRKSSGAGSMSRRRSSGQELEGAAAAAAKADLQQFKVRFALRGHLDVVRSVMFTGGGSPAEPEICTAGDDGMIKRWIIPASYGGPHMGNDLDIQSYFSHRGHEGVVTCLAASNANFSTGGRATGDGWIYSGGQDATVRVWERGRVDPKATLVGHTDAVWAVCVLPTTCGQLFGAESAKYGGPDRVLLASGSADGTVKIWAVSAPPQLASPPTGSRRGVGGSRRHSVTSGSNFPSSPQPSVATATPFHYTLVHSIKNANDHSPTCIAPLSKTGETIVVSYSDSSILIFDTRTGNEIIGMASSETYDGTRKTGINTVVAAPSIEGTSSGGPGDEEGGLHGATGTTGGVEGVVVSGHEDRFIRFFDANSGQCTYSMLAHPAAISALHLSPDGREAVSAGHDASIRFWSLEKRICTQEISSHRIMRGEGVCSVVWSQDGRLVVSAGGDGVVKVFVRS</sequence>
<keyword evidence="10" id="KW-1185">Reference proteome</keyword>
<dbReference type="PANTHER" id="PTHR15653">
    <property type="entry name" value="STRIATIN"/>
    <property type="match status" value="1"/>
</dbReference>
<evidence type="ECO:0000256" key="2">
    <source>
        <dbReference type="ARBA" id="ARBA00022574"/>
    </source>
</evidence>
<keyword evidence="5" id="KW-0175">Coiled coil</keyword>
<evidence type="ECO:0000256" key="4">
    <source>
        <dbReference type="ARBA" id="ARBA00022860"/>
    </source>
</evidence>
<dbReference type="SMART" id="SM00320">
    <property type="entry name" value="WD40"/>
    <property type="match status" value="7"/>
</dbReference>
<dbReference type="RefSeq" id="XP_033398432.1">
    <property type="nucleotide sequence ID" value="XM_033544820.1"/>
</dbReference>
<dbReference type="InterPro" id="IPR020472">
    <property type="entry name" value="WD40_PAC1"/>
</dbReference>